<dbReference type="EMBL" id="AZHW01001031">
    <property type="protein sequence ID" value="ETW94642.1"/>
    <property type="molecule type" value="Genomic_DNA"/>
</dbReference>
<gene>
    <name evidence="1" type="ORF">ETSY1_33915</name>
</gene>
<evidence type="ECO:0000313" key="2">
    <source>
        <dbReference type="Proteomes" id="UP000019141"/>
    </source>
</evidence>
<sequence>MRVRENNIIKAMRDAIVERSIDRNWGVEKTGYTLIPFLNKSFEIMGL</sequence>
<comment type="caution">
    <text evidence="1">The sequence shown here is derived from an EMBL/GenBank/DDBJ whole genome shotgun (WGS) entry which is preliminary data.</text>
</comment>
<protein>
    <submittedName>
        <fullName evidence="1">Uncharacterized protein</fullName>
    </submittedName>
</protein>
<dbReference type="AlphaFoldDB" id="W4L9D5"/>
<proteinExistence type="predicted"/>
<name>W4L9D5_ENTF1</name>
<keyword evidence="2" id="KW-1185">Reference proteome</keyword>
<organism evidence="1 2">
    <name type="scientific">Entotheonella factor</name>
    <dbReference type="NCBI Taxonomy" id="1429438"/>
    <lineage>
        <taxon>Bacteria</taxon>
        <taxon>Pseudomonadati</taxon>
        <taxon>Nitrospinota/Tectimicrobiota group</taxon>
        <taxon>Candidatus Tectimicrobiota</taxon>
        <taxon>Candidatus Entotheonellia</taxon>
        <taxon>Candidatus Entotheonellales</taxon>
        <taxon>Candidatus Entotheonellaceae</taxon>
        <taxon>Candidatus Entotheonella</taxon>
    </lineage>
</organism>
<reference evidence="1 2" key="1">
    <citation type="journal article" date="2014" name="Nature">
        <title>An environmental bacterial taxon with a large and distinct metabolic repertoire.</title>
        <authorList>
            <person name="Wilson M.C."/>
            <person name="Mori T."/>
            <person name="Ruckert C."/>
            <person name="Uria A.R."/>
            <person name="Helf M.J."/>
            <person name="Takada K."/>
            <person name="Gernert C."/>
            <person name="Steffens U.A."/>
            <person name="Heycke N."/>
            <person name="Schmitt S."/>
            <person name="Rinke C."/>
            <person name="Helfrich E.J."/>
            <person name="Brachmann A.O."/>
            <person name="Gurgui C."/>
            <person name="Wakimoto T."/>
            <person name="Kracht M."/>
            <person name="Crusemann M."/>
            <person name="Hentschel U."/>
            <person name="Abe I."/>
            <person name="Matsunaga S."/>
            <person name="Kalinowski J."/>
            <person name="Takeyama H."/>
            <person name="Piel J."/>
        </authorList>
    </citation>
    <scope>NUCLEOTIDE SEQUENCE [LARGE SCALE GENOMIC DNA]</scope>
    <source>
        <strain evidence="2">TSY1</strain>
    </source>
</reference>
<dbReference type="Proteomes" id="UP000019141">
    <property type="component" value="Unassembled WGS sequence"/>
</dbReference>
<dbReference type="HOGENOM" id="CLU_3165871_0_0_7"/>
<evidence type="ECO:0000313" key="1">
    <source>
        <dbReference type="EMBL" id="ETW94642.1"/>
    </source>
</evidence>
<accession>W4L9D5</accession>